<dbReference type="AlphaFoldDB" id="A0A5C5VED9"/>
<dbReference type="Gene3D" id="3.10.129.10">
    <property type="entry name" value="Hotdog Thioesterase"/>
    <property type="match status" value="1"/>
</dbReference>
<keyword evidence="2 3" id="KW-0378">Hydrolase</keyword>
<dbReference type="Proteomes" id="UP000316714">
    <property type="component" value="Unassembled WGS sequence"/>
</dbReference>
<accession>A0A5C5VED9</accession>
<dbReference type="PANTHER" id="PTHR31793">
    <property type="entry name" value="4-HYDROXYBENZOYL-COA THIOESTERASE FAMILY MEMBER"/>
    <property type="match status" value="1"/>
</dbReference>
<organism evidence="3 4">
    <name type="scientific">Posidoniimonas corsicana</name>
    <dbReference type="NCBI Taxonomy" id="1938618"/>
    <lineage>
        <taxon>Bacteria</taxon>
        <taxon>Pseudomonadati</taxon>
        <taxon>Planctomycetota</taxon>
        <taxon>Planctomycetia</taxon>
        <taxon>Pirellulales</taxon>
        <taxon>Lacipirellulaceae</taxon>
        <taxon>Posidoniimonas</taxon>
    </lineage>
</organism>
<dbReference type="GO" id="GO:0047617">
    <property type="term" value="F:fatty acyl-CoA hydrolase activity"/>
    <property type="evidence" value="ECO:0007669"/>
    <property type="project" value="TreeGrafter"/>
</dbReference>
<gene>
    <name evidence="3" type="primary">ybgC</name>
    <name evidence="3" type="ORF">KOR34_11840</name>
</gene>
<evidence type="ECO:0000256" key="2">
    <source>
        <dbReference type="ARBA" id="ARBA00022801"/>
    </source>
</evidence>
<evidence type="ECO:0000313" key="4">
    <source>
        <dbReference type="Proteomes" id="UP000316714"/>
    </source>
</evidence>
<reference evidence="3 4" key="1">
    <citation type="submission" date="2019-02" db="EMBL/GenBank/DDBJ databases">
        <title>Deep-cultivation of Planctomycetes and their phenomic and genomic characterization uncovers novel biology.</title>
        <authorList>
            <person name="Wiegand S."/>
            <person name="Jogler M."/>
            <person name="Boedeker C."/>
            <person name="Pinto D."/>
            <person name="Vollmers J."/>
            <person name="Rivas-Marin E."/>
            <person name="Kohn T."/>
            <person name="Peeters S.H."/>
            <person name="Heuer A."/>
            <person name="Rast P."/>
            <person name="Oberbeckmann S."/>
            <person name="Bunk B."/>
            <person name="Jeske O."/>
            <person name="Meyerdierks A."/>
            <person name="Storesund J.E."/>
            <person name="Kallscheuer N."/>
            <person name="Luecker S."/>
            <person name="Lage O.M."/>
            <person name="Pohl T."/>
            <person name="Merkel B.J."/>
            <person name="Hornburger P."/>
            <person name="Mueller R.-W."/>
            <person name="Bruemmer F."/>
            <person name="Labrenz M."/>
            <person name="Spormann A.M."/>
            <person name="Op Den Camp H."/>
            <person name="Overmann J."/>
            <person name="Amann R."/>
            <person name="Jetten M.S.M."/>
            <person name="Mascher T."/>
            <person name="Medema M.H."/>
            <person name="Devos D.P."/>
            <person name="Kaster A.-K."/>
            <person name="Ovreas L."/>
            <person name="Rohde M."/>
            <person name="Galperin M.Y."/>
            <person name="Jogler C."/>
        </authorList>
    </citation>
    <scope>NUCLEOTIDE SEQUENCE [LARGE SCALE GENOMIC DNA]</scope>
    <source>
        <strain evidence="3 4">KOR34</strain>
    </source>
</reference>
<protein>
    <submittedName>
        <fullName evidence="3">Acyl-CoA thioester hydrolase YbgC</fullName>
        <ecNumber evidence="3">3.1.2.-</ecNumber>
    </submittedName>
</protein>
<dbReference type="InterPro" id="IPR050563">
    <property type="entry name" value="4-hydroxybenzoyl-CoA_TE"/>
</dbReference>
<proteinExistence type="inferred from homology"/>
<keyword evidence="4" id="KW-1185">Reference proteome</keyword>
<evidence type="ECO:0000256" key="1">
    <source>
        <dbReference type="ARBA" id="ARBA00005953"/>
    </source>
</evidence>
<dbReference type="CDD" id="cd00586">
    <property type="entry name" value="4HBT"/>
    <property type="match status" value="1"/>
</dbReference>
<dbReference type="PIRSF" id="PIRSF003230">
    <property type="entry name" value="YbgC"/>
    <property type="match status" value="1"/>
</dbReference>
<dbReference type="OrthoDB" id="9800856at2"/>
<evidence type="ECO:0000313" key="3">
    <source>
        <dbReference type="EMBL" id="TWT36280.1"/>
    </source>
</evidence>
<dbReference type="InterPro" id="IPR006684">
    <property type="entry name" value="YbgC/YbaW"/>
</dbReference>
<dbReference type="EMBL" id="SIHJ01000001">
    <property type="protein sequence ID" value="TWT36280.1"/>
    <property type="molecule type" value="Genomic_DNA"/>
</dbReference>
<sequence length="129" mass="15021">MSREYEFDLTVRYYETDGQGVVHHANYFKYFEIGRIEQLKATGYDYAEFERSGLMLVVSKISCKYHRPARFGDTLTISMRTERARGARIDHSYQVKRGGELIAEAQSTIACVDRNGHVQRIPEYLEIDE</sequence>
<comment type="caution">
    <text evidence="3">The sequence shown here is derived from an EMBL/GenBank/DDBJ whole genome shotgun (WGS) entry which is preliminary data.</text>
</comment>
<dbReference type="InterPro" id="IPR029069">
    <property type="entry name" value="HotDog_dom_sf"/>
</dbReference>
<dbReference type="Pfam" id="PF13279">
    <property type="entry name" value="4HBT_2"/>
    <property type="match status" value="1"/>
</dbReference>
<dbReference type="RefSeq" id="WP_146563052.1">
    <property type="nucleotide sequence ID" value="NZ_SIHJ01000001.1"/>
</dbReference>
<dbReference type="NCBIfam" id="TIGR00051">
    <property type="entry name" value="YbgC/FadM family acyl-CoA thioesterase"/>
    <property type="match status" value="1"/>
</dbReference>
<name>A0A5C5VED9_9BACT</name>
<comment type="similarity">
    <text evidence="1">Belongs to the 4-hydroxybenzoyl-CoA thioesterase family.</text>
</comment>
<dbReference type="PANTHER" id="PTHR31793:SF27">
    <property type="entry name" value="NOVEL THIOESTERASE SUPERFAMILY DOMAIN AND SAPOSIN A-TYPE DOMAIN CONTAINING PROTEIN (0610012H03RIK)"/>
    <property type="match status" value="1"/>
</dbReference>
<dbReference type="SUPFAM" id="SSF54637">
    <property type="entry name" value="Thioesterase/thiol ester dehydrase-isomerase"/>
    <property type="match status" value="1"/>
</dbReference>
<dbReference type="EC" id="3.1.2.-" evidence="3"/>